<dbReference type="PANTHER" id="PTHR46112:SF3">
    <property type="entry name" value="AMINOPEPTIDASE YPDF"/>
    <property type="match status" value="1"/>
</dbReference>
<organism evidence="3 4">
    <name type="scientific">Luteibacter sahnii</name>
    <dbReference type="NCBI Taxonomy" id="3021977"/>
    <lineage>
        <taxon>Bacteria</taxon>
        <taxon>Pseudomonadati</taxon>
        <taxon>Pseudomonadota</taxon>
        <taxon>Gammaproteobacteria</taxon>
        <taxon>Lysobacterales</taxon>
        <taxon>Rhodanobacteraceae</taxon>
        <taxon>Luteibacter</taxon>
    </lineage>
</organism>
<accession>A0ABT6BC94</accession>
<dbReference type="InterPro" id="IPR000587">
    <property type="entry name" value="Creatinase_N"/>
</dbReference>
<protein>
    <submittedName>
        <fullName evidence="3">Xaa-Pro peptidase family protein</fullName>
    </submittedName>
</protein>
<comment type="caution">
    <text evidence="3">The sequence shown here is derived from an EMBL/GenBank/DDBJ whole genome shotgun (WGS) entry which is preliminary data.</text>
</comment>
<dbReference type="Pfam" id="PF00557">
    <property type="entry name" value="Peptidase_M24"/>
    <property type="match status" value="1"/>
</dbReference>
<dbReference type="Pfam" id="PF01321">
    <property type="entry name" value="Creatinase_N"/>
    <property type="match status" value="1"/>
</dbReference>
<dbReference type="EMBL" id="JARJJS010000002">
    <property type="protein sequence ID" value="MDF4025674.1"/>
    <property type="molecule type" value="Genomic_DNA"/>
</dbReference>
<name>A0ABT6BC94_9GAMM</name>
<sequence>MNAQIGHLSLAQARDALTPWADRAPAIGLGEYLQRIEKARELTAAAGADALLVTAGTSLRYFTGIPWGATERLVALFLPRRGQARLVCPAFEEGSLRAELAHALDLAMWEEHDDPHALVVDLLRASGGGMLALDPAAPFGVFEGLRRLMPGGDIIDGTPMIDGCRACKSDTELALMKQATAMTLKVQRLAAGMLHEGIGTQAVKRFIDEAHRALGADNGSTFCIVQFGHATAFPHGIPGEQYLAPGDLVLIDTGCSVRGYQSDITRSYVFGTPTDDHRRIWDLERAAQQAAFDAVRPGVRCEDVDTAARRVLEAGGLGPDYRLPGLPHRTGHGCGMAIHETPYLVRGNATALAPGMCCSDEPMIVVPDRFGIRLEDHFYVTPDGAEWFTQPSVSIDQPFA</sequence>
<gene>
    <name evidence="3" type="ORF">P3W24_11925</name>
</gene>
<proteinExistence type="predicted"/>
<evidence type="ECO:0000313" key="4">
    <source>
        <dbReference type="Proteomes" id="UP001528850"/>
    </source>
</evidence>
<dbReference type="Gene3D" id="3.90.230.10">
    <property type="entry name" value="Creatinase/methionine aminopeptidase superfamily"/>
    <property type="match status" value="1"/>
</dbReference>
<dbReference type="InterPro" id="IPR036005">
    <property type="entry name" value="Creatinase/aminopeptidase-like"/>
</dbReference>
<dbReference type="SUPFAM" id="SSF55920">
    <property type="entry name" value="Creatinase/aminopeptidase"/>
    <property type="match status" value="1"/>
</dbReference>
<evidence type="ECO:0000259" key="2">
    <source>
        <dbReference type="Pfam" id="PF01321"/>
    </source>
</evidence>
<dbReference type="RefSeq" id="WP_320550155.1">
    <property type="nucleotide sequence ID" value="NZ_JAQLOK010000001.1"/>
</dbReference>
<dbReference type="SUPFAM" id="SSF53092">
    <property type="entry name" value="Creatinase/prolidase N-terminal domain"/>
    <property type="match status" value="1"/>
</dbReference>
<reference evidence="3 4" key="1">
    <citation type="journal article" date="2024" name="Curr. Microbiol.">
        <title>Luteibacter sahnii sp. nov., A Novel Yellow-Colored Xanthomonadin Pigment Producing Probiotic Bacterium from Healthy Rice Seed Microbiome.</title>
        <authorList>
            <person name="Jaiswal G."/>
            <person name="Rana R."/>
            <person name="Nayak P.K."/>
            <person name="Chouhan R."/>
            <person name="Gandhi S.G."/>
            <person name="Patel H.K."/>
            <person name="Patil P.B."/>
        </authorList>
    </citation>
    <scope>NUCLEOTIDE SEQUENCE [LARGE SCALE GENOMIC DNA]</scope>
    <source>
        <strain evidence="3 4">PPL201</strain>
    </source>
</reference>
<feature type="domain" description="Creatinase N-terminal" evidence="2">
    <location>
        <begin position="35"/>
        <end position="167"/>
    </location>
</feature>
<dbReference type="InterPro" id="IPR000994">
    <property type="entry name" value="Pept_M24"/>
</dbReference>
<feature type="domain" description="Peptidase M24" evidence="1">
    <location>
        <begin position="175"/>
        <end position="381"/>
    </location>
</feature>
<dbReference type="Gene3D" id="3.40.350.10">
    <property type="entry name" value="Creatinase/prolidase N-terminal domain"/>
    <property type="match status" value="1"/>
</dbReference>
<keyword evidence="4" id="KW-1185">Reference proteome</keyword>
<dbReference type="PANTHER" id="PTHR46112">
    <property type="entry name" value="AMINOPEPTIDASE"/>
    <property type="match status" value="1"/>
</dbReference>
<dbReference type="Proteomes" id="UP001528850">
    <property type="component" value="Unassembled WGS sequence"/>
</dbReference>
<dbReference type="InterPro" id="IPR050659">
    <property type="entry name" value="Peptidase_M24B"/>
</dbReference>
<dbReference type="InterPro" id="IPR029149">
    <property type="entry name" value="Creatin/AminoP/Spt16_N"/>
</dbReference>
<evidence type="ECO:0000313" key="3">
    <source>
        <dbReference type="EMBL" id="MDF4025674.1"/>
    </source>
</evidence>
<evidence type="ECO:0000259" key="1">
    <source>
        <dbReference type="Pfam" id="PF00557"/>
    </source>
</evidence>